<keyword evidence="4" id="KW-0997">Cell inner membrane</keyword>
<evidence type="ECO:0000256" key="8">
    <source>
        <dbReference type="ARBA" id="ARBA00038436"/>
    </source>
</evidence>
<sequence>MKRIVKISNLLSNTINKLIEVLVVLLALILSFFMVLSVFYRYILNNSIYYSSELCRFLLVYITFLGSTVAYKHKAHIGVDVFVEYLPLKGKRFIELLIELSFLSFMVLLFVVSLKFLPMMWLQRTATLQLPYAYIFLIVPVSSAIFSIHIINRLVEIISQWSG</sequence>
<dbReference type="KEGG" id="hmr:Hipma_0150"/>
<comment type="subcellular location">
    <subcellularLocation>
        <location evidence="1">Cell inner membrane</location>
        <topology evidence="1">Multi-pass membrane protein</topology>
    </subcellularLocation>
</comment>
<dbReference type="HOGENOM" id="CLU_086356_9_4_7"/>
<evidence type="ECO:0000256" key="9">
    <source>
        <dbReference type="SAM" id="Phobius"/>
    </source>
</evidence>
<feature type="transmembrane region" description="Helical" evidence="9">
    <location>
        <begin position="132"/>
        <end position="151"/>
    </location>
</feature>
<dbReference type="STRING" id="760142.Hipma_0150"/>
<evidence type="ECO:0000256" key="2">
    <source>
        <dbReference type="ARBA" id="ARBA00022448"/>
    </source>
</evidence>
<reference evidence="11 12" key="1">
    <citation type="journal article" date="2011" name="Stand. Genomic Sci.">
        <title>Complete genome sequence of the thermophilic sulfur-reducer Hippea maritima type strain (MH(2)).</title>
        <authorList>
            <person name="Huntemann M."/>
            <person name="Lu M."/>
            <person name="Nolan M."/>
            <person name="Lapidus A."/>
            <person name="Lucas S."/>
            <person name="Hammon N."/>
            <person name="Deshpande S."/>
            <person name="Cheng J.F."/>
            <person name="Tapia R."/>
            <person name="Han C."/>
            <person name="Goodwin L."/>
            <person name="Pitluck S."/>
            <person name="Liolios K."/>
            <person name="Pagani I."/>
            <person name="Ivanova N."/>
            <person name="Ovchinikova G."/>
            <person name="Pati A."/>
            <person name="Chen A."/>
            <person name="Palaniappan K."/>
            <person name="Land M."/>
            <person name="Hauser L."/>
            <person name="Jeffries C.D."/>
            <person name="Detter J.C."/>
            <person name="Brambilla E.M."/>
            <person name="Rohde M."/>
            <person name="Spring S."/>
            <person name="Goker M."/>
            <person name="Woyke T."/>
            <person name="Bristow J."/>
            <person name="Eisen J.A."/>
            <person name="Markowitz V."/>
            <person name="Hugenholtz P."/>
            <person name="Kyrpides N.C."/>
            <person name="Klenk H.P."/>
            <person name="Mavromatis K."/>
        </authorList>
    </citation>
    <scope>NUCLEOTIDE SEQUENCE [LARGE SCALE GENOMIC DNA]</scope>
    <source>
        <strain evidence="12">ATCC 700847 / DSM 10411 / MH2</strain>
    </source>
</reference>
<keyword evidence="7 9" id="KW-0472">Membrane</keyword>
<dbReference type="InterPro" id="IPR055348">
    <property type="entry name" value="DctQ"/>
</dbReference>
<keyword evidence="5 9" id="KW-0812">Transmembrane</keyword>
<evidence type="ECO:0000259" key="10">
    <source>
        <dbReference type="Pfam" id="PF04290"/>
    </source>
</evidence>
<reference evidence="12" key="2">
    <citation type="submission" date="2011-03" db="EMBL/GenBank/DDBJ databases">
        <title>The complete genome of Hippea maritima DSM 10411.</title>
        <authorList>
            <consortium name="US DOE Joint Genome Institute (JGI-PGF)"/>
            <person name="Lucas S."/>
            <person name="Copeland A."/>
            <person name="Lapidus A."/>
            <person name="Bruce D."/>
            <person name="Goodwin L."/>
            <person name="Pitluck S."/>
            <person name="Peters L."/>
            <person name="Kyrpides N."/>
            <person name="Mavromatis K."/>
            <person name="Pagani I."/>
            <person name="Ivanova N."/>
            <person name="Mikhailova N."/>
            <person name="Lu M."/>
            <person name="Detter J.C."/>
            <person name="Tapia R."/>
            <person name="Han C."/>
            <person name="Land M."/>
            <person name="Hauser L."/>
            <person name="Markowitz V."/>
            <person name="Cheng J.-F."/>
            <person name="Hugenholtz P."/>
            <person name="Woyke T."/>
            <person name="Wu D."/>
            <person name="Spring S."/>
            <person name="Schroeder M."/>
            <person name="Brambilla E."/>
            <person name="Klenk H.-P."/>
            <person name="Eisen J.A."/>
        </authorList>
    </citation>
    <scope>NUCLEOTIDE SEQUENCE [LARGE SCALE GENOMIC DNA]</scope>
    <source>
        <strain evidence="12">ATCC 700847 / DSM 10411 / MH2</strain>
    </source>
</reference>
<dbReference type="Proteomes" id="UP000008139">
    <property type="component" value="Chromosome"/>
</dbReference>
<dbReference type="Pfam" id="PF04290">
    <property type="entry name" value="DctQ"/>
    <property type="match status" value="1"/>
</dbReference>
<dbReference type="RefSeq" id="WP_013681174.1">
    <property type="nucleotide sequence ID" value="NC_015318.1"/>
</dbReference>
<dbReference type="OrthoDB" id="5454104at2"/>
<dbReference type="InParanoid" id="F2LX71"/>
<dbReference type="FunCoup" id="F2LX71">
    <property type="interactions" value="42"/>
</dbReference>
<evidence type="ECO:0000256" key="4">
    <source>
        <dbReference type="ARBA" id="ARBA00022519"/>
    </source>
</evidence>
<dbReference type="GO" id="GO:0015740">
    <property type="term" value="P:C4-dicarboxylate transport"/>
    <property type="evidence" value="ECO:0007669"/>
    <property type="project" value="TreeGrafter"/>
</dbReference>
<evidence type="ECO:0000256" key="5">
    <source>
        <dbReference type="ARBA" id="ARBA00022692"/>
    </source>
</evidence>
<dbReference type="InterPro" id="IPR007387">
    <property type="entry name" value="TRAP_DctQ"/>
</dbReference>
<evidence type="ECO:0000313" key="11">
    <source>
        <dbReference type="EMBL" id="AEA33129.1"/>
    </source>
</evidence>
<feature type="transmembrane region" description="Helical" evidence="9">
    <location>
        <begin position="21"/>
        <end position="43"/>
    </location>
</feature>
<evidence type="ECO:0000256" key="1">
    <source>
        <dbReference type="ARBA" id="ARBA00004429"/>
    </source>
</evidence>
<accession>F2LX71</accession>
<gene>
    <name evidence="11" type="ordered locus">Hipma_0150</name>
</gene>
<keyword evidence="12" id="KW-1185">Reference proteome</keyword>
<evidence type="ECO:0000256" key="7">
    <source>
        <dbReference type="ARBA" id="ARBA00023136"/>
    </source>
</evidence>
<keyword evidence="6 9" id="KW-1133">Transmembrane helix</keyword>
<dbReference type="AlphaFoldDB" id="F2LX71"/>
<feature type="domain" description="Tripartite ATP-independent periplasmic transporters DctQ component" evidence="10">
    <location>
        <begin position="33"/>
        <end position="158"/>
    </location>
</feature>
<evidence type="ECO:0000256" key="6">
    <source>
        <dbReference type="ARBA" id="ARBA00022989"/>
    </source>
</evidence>
<dbReference type="EMBL" id="CP002606">
    <property type="protein sequence ID" value="AEA33129.1"/>
    <property type="molecule type" value="Genomic_DNA"/>
</dbReference>
<dbReference type="eggNOG" id="COG3090">
    <property type="taxonomic scope" value="Bacteria"/>
</dbReference>
<dbReference type="PANTHER" id="PTHR35011:SF2">
    <property type="entry name" value="2,3-DIKETO-L-GULONATE TRAP TRANSPORTER SMALL PERMEASE PROTEIN YIAM"/>
    <property type="match status" value="1"/>
</dbReference>
<name>F2LX71_HIPMA</name>
<keyword evidence="2" id="KW-0813">Transport</keyword>
<evidence type="ECO:0000256" key="3">
    <source>
        <dbReference type="ARBA" id="ARBA00022475"/>
    </source>
</evidence>
<evidence type="ECO:0000313" key="12">
    <source>
        <dbReference type="Proteomes" id="UP000008139"/>
    </source>
</evidence>
<organism evidence="11 12">
    <name type="scientific">Hippea maritima (strain ATCC 700847 / DSM 10411 / MH2)</name>
    <dbReference type="NCBI Taxonomy" id="760142"/>
    <lineage>
        <taxon>Bacteria</taxon>
        <taxon>Pseudomonadati</taxon>
        <taxon>Campylobacterota</taxon>
        <taxon>Desulfurellia</taxon>
        <taxon>Desulfurellales</taxon>
        <taxon>Hippeaceae</taxon>
        <taxon>Hippea</taxon>
    </lineage>
</organism>
<protein>
    <submittedName>
        <fullName evidence="11">Tripartite ATP-independent periplasmic transporter DctQ component</fullName>
    </submittedName>
</protein>
<keyword evidence="3" id="KW-1003">Cell membrane</keyword>
<dbReference type="PANTHER" id="PTHR35011">
    <property type="entry name" value="2,3-DIKETO-L-GULONATE TRAP TRANSPORTER SMALL PERMEASE PROTEIN YIAM"/>
    <property type="match status" value="1"/>
</dbReference>
<dbReference type="GO" id="GO:0022857">
    <property type="term" value="F:transmembrane transporter activity"/>
    <property type="evidence" value="ECO:0007669"/>
    <property type="project" value="TreeGrafter"/>
</dbReference>
<feature type="transmembrane region" description="Helical" evidence="9">
    <location>
        <begin position="92"/>
        <end position="112"/>
    </location>
</feature>
<proteinExistence type="inferred from homology"/>
<feature type="transmembrane region" description="Helical" evidence="9">
    <location>
        <begin position="49"/>
        <end position="71"/>
    </location>
</feature>
<dbReference type="GO" id="GO:0005886">
    <property type="term" value="C:plasma membrane"/>
    <property type="evidence" value="ECO:0007669"/>
    <property type="project" value="UniProtKB-SubCell"/>
</dbReference>
<comment type="similarity">
    <text evidence="8">Belongs to the TRAP transporter small permease family.</text>
</comment>